<dbReference type="PANTHER" id="PTHR33317:SF4">
    <property type="entry name" value="POLYNUCLEOTIDYL TRANSFERASE, RIBONUCLEASE H-LIKE SUPERFAMILY PROTEIN"/>
    <property type="match status" value="1"/>
</dbReference>
<keyword evidence="2" id="KW-0690">Ribosome biogenesis</keyword>
<name>A0ABR9ULW6_9CYAN</name>
<keyword evidence="1" id="KW-0963">Cytoplasm</keyword>
<dbReference type="InterPro" id="IPR005227">
    <property type="entry name" value="YqgF"/>
</dbReference>
<evidence type="ECO:0000256" key="1">
    <source>
        <dbReference type="ARBA" id="ARBA00022490"/>
    </source>
</evidence>
<keyword evidence="4" id="KW-0378">Hydrolase</keyword>
<dbReference type="Proteomes" id="UP000640725">
    <property type="component" value="Unassembled WGS sequence"/>
</dbReference>
<dbReference type="InterPro" id="IPR037027">
    <property type="entry name" value="YqgF/RNaseH-like_dom_sf"/>
</dbReference>
<dbReference type="Gene3D" id="3.30.420.140">
    <property type="entry name" value="YqgF/RNase H-like domain"/>
    <property type="match status" value="1"/>
</dbReference>
<feature type="domain" description="YqgF/RNase H-like" evidence="5">
    <location>
        <begin position="10"/>
        <end position="110"/>
    </location>
</feature>
<comment type="caution">
    <text evidence="6">The sequence shown here is derived from an EMBL/GenBank/DDBJ whole genome shotgun (WGS) entry which is preliminary data.</text>
</comment>
<feature type="non-terminal residue" evidence="6">
    <location>
        <position position="157"/>
    </location>
</feature>
<dbReference type="SMART" id="SM00732">
    <property type="entry name" value="YqgFc"/>
    <property type="match status" value="1"/>
</dbReference>
<dbReference type="PANTHER" id="PTHR33317">
    <property type="entry name" value="POLYNUCLEOTIDYL TRANSFERASE, RIBONUCLEASE H-LIKE SUPERFAMILY PROTEIN"/>
    <property type="match status" value="1"/>
</dbReference>
<evidence type="ECO:0000256" key="3">
    <source>
        <dbReference type="ARBA" id="ARBA00022722"/>
    </source>
</evidence>
<sequence length="157" mass="17496">MEQQTKSAFISALGLDIGRKRIGVAGCDGTGLIATGLTTILRRSFSQDVEQFQELVQQRQVQVLVVGLPYHLNGSLGSQAKQVQNYAQRLANALKLPLEYIDERLTSYQAEQLMISENISPSRNKSLIDRKAASLILQQWLDQRRTRGHGDEGTRGE</sequence>
<protein>
    <submittedName>
        <fullName evidence="6">Holliday junction resolvase RuvX</fullName>
    </submittedName>
</protein>
<dbReference type="InterPro" id="IPR012337">
    <property type="entry name" value="RNaseH-like_sf"/>
</dbReference>
<gene>
    <name evidence="6" type="primary">ruvX</name>
    <name evidence="6" type="ORF">IQ236_26710</name>
</gene>
<dbReference type="SUPFAM" id="SSF53098">
    <property type="entry name" value="Ribonuclease H-like"/>
    <property type="match status" value="1"/>
</dbReference>
<accession>A0ABR9ULW6</accession>
<dbReference type="EMBL" id="JADEWU010000125">
    <property type="protein sequence ID" value="MBE9146791.1"/>
    <property type="molecule type" value="Genomic_DNA"/>
</dbReference>
<dbReference type="Pfam" id="PF03652">
    <property type="entry name" value="RuvX"/>
    <property type="match status" value="1"/>
</dbReference>
<proteinExistence type="inferred from homology"/>
<evidence type="ECO:0000256" key="4">
    <source>
        <dbReference type="ARBA" id="ARBA00022801"/>
    </source>
</evidence>
<dbReference type="NCBIfam" id="TIGR00250">
    <property type="entry name" value="RNAse_H_YqgF"/>
    <property type="match status" value="1"/>
</dbReference>
<evidence type="ECO:0000313" key="6">
    <source>
        <dbReference type="EMBL" id="MBE9146791.1"/>
    </source>
</evidence>
<evidence type="ECO:0000313" key="7">
    <source>
        <dbReference type="Proteomes" id="UP000640725"/>
    </source>
</evidence>
<keyword evidence="7" id="KW-1185">Reference proteome</keyword>
<keyword evidence="3" id="KW-0540">Nuclease</keyword>
<dbReference type="InterPro" id="IPR006641">
    <property type="entry name" value="YqgF/RNaseH-like_dom"/>
</dbReference>
<dbReference type="RefSeq" id="WP_193872152.1">
    <property type="nucleotide sequence ID" value="NZ_JADEWU010000125.1"/>
</dbReference>
<dbReference type="CDD" id="cd16964">
    <property type="entry name" value="YqgF"/>
    <property type="match status" value="1"/>
</dbReference>
<evidence type="ECO:0000259" key="5">
    <source>
        <dbReference type="SMART" id="SM00732"/>
    </source>
</evidence>
<reference evidence="6 7" key="1">
    <citation type="submission" date="2020-10" db="EMBL/GenBank/DDBJ databases">
        <authorList>
            <person name="Castelo-Branco R."/>
            <person name="Eusebio N."/>
            <person name="Adriana R."/>
            <person name="Vieira A."/>
            <person name="Brugerolle De Fraissinette N."/>
            <person name="Rezende De Castro R."/>
            <person name="Schneider M.P."/>
            <person name="Vasconcelos V."/>
            <person name="Leao P.N."/>
        </authorList>
    </citation>
    <scope>NUCLEOTIDE SEQUENCE [LARGE SCALE GENOMIC DNA]</scope>
    <source>
        <strain evidence="6 7">LEGE 06226</strain>
    </source>
</reference>
<organism evidence="6 7">
    <name type="scientific">Planktothrix mougeotii LEGE 06226</name>
    <dbReference type="NCBI Taxonomy" id="1828728"/>
    <lineage>
        <taxon>Bacteria</taxon>
        <taxon>Bacillati</taxon>
        <taxon>Cyanobacteriota</taxon>
        <taxon>Cyanophyceae</taxon>
        <taxon>Oscillatoriophycideae</taxon>
        <taxon>Oscillatoriales</taxon>
        <taxon>Microcoleaceae</taxon>
        <taxon>Planktothrix</taxon>
    </lineage>
</organism>
<evidence type="ECO:0000256" key="2">
    <source>
        <dbReference type="ARBA" id="ARBA00022517"/>
    </source>
</evidence>
<dbReference type="HAMAP" id="MF_00651">
    <property type="entry name" value="Nuclease_YqgF"/>
    <property type="match status" value="1"/>
</dbReference>